<dbReference type="EMBL" id="JASNGB010000236">
    <property type="protein sequence ID" value="MDL2345601.1"/>
    <property type="molecule type" value="Genomic_DNA"/>
</dbReference>
<proteinExistence type="predicted"/>
<evidence type="ECO:0000313" key="1">
    <source>
        <dbReference type="EMBL" id="MDL2345601.1"/>
    </source>
</evidence>
<comment type="caution">
    <text evidence="1">The sequence shown here is derived from an EMBL/GenBank/DDBJ whole genome shotgun (WGS) entry which is preliminary data.</text>
</comment>
<keyword evidence="2" id="KW-1185">Reference proteome</keyword>
<dbReference type="Proteomes" id="UP001302059">
    <property type="component" value="Unassembled WGS sequence"/>
</dbReference>
<organism evidence="1 2">
    <name type="scientific">Deinococcus rhizophilus</name>
    <dbReference type="NCBI Taxonomy" id="3049544"/>
    <lineage>
        <taxon>Bacteria</taxon>
        <taxon>Thermotogati</taxon>
        <taxon>Deinococcota</taxon>
        <taxon>Deinococci</taxon>
        <taxon>Deinococcales</taxon>
        <taxon>Deinococcaceae</taxon>
        <taxon>Deinococcus</taxon>
    </lineage>
</organism>
<dbReference type="SUPFAM" id="SSF48239">
    <property type="entry name" value="Terpenoid cyclases/Protein prenyltransferases"/>
    <property type="match status" value="1"/>
</dbReference>
<accession>A0ABT7JKL6</accession>
<dbReference type="InterPro" id="IPR008930">
    <property type="entry name" value="Terpenoid_cyclase/PrenylTrfase"/>
</dbReference>
<evidence type="ECO:0008006" key="3">
    <source>
        <dbReference type="Google" id="ProtNLM"/>
    </source>
</evidence>
<evidence type="ECO:0000313" key="2">
    <source>
        <dbReference type="Proteomes" id="UP001302059"/>
    </source>
</evidence>
<sequence length="322" mass="34804">MTPPNDARLTPEAFARARAFLLDRGRPLEAARFRHAFEGGRMEDVLEALAHSRNPDGGFGRALEPDVRAPESSVLATATALEVLHDLGVPAPNDLLTGAVAWLREHLHVTPGGSVWPFLPPEAAAHPHALWWNQAGPEALAAAFGGFRVNPRAGIVARLWRWPELLPEGLLALLTVETRDAILAGLEPGDVNGHAVAALFAQTPEVPGDHRLPVLEYLHDVLPERVASTPEALAGYGLDPLHVAPTPASPLAPVLDDALAAALAHLLTSQREDGSWAPTWDWGGTFPEAWPQAETEWRSVRTWEALRALRDWGRTEGVVRGP</sequence>
<gene>
    <name evidence="1" type="ORF">QOL99_15800</name>
</gene>
<name>A0ABT7JKL6_9DEIO</name>
<dbReference type="Gene3D" id="1.50.10.20">
    <property type="match status" value="2"/>
</dbReference>
<protein>
    <recommendedName>
        <fullName evidence="3">Prenyltransferase</fullName>
    </recommendedName>
</protein>
<dbReference type="RefSeq" id="WP_285525225.1">
    <property type="nucleotide sequence ID" value="NZ_JASNGB010000236.1"/>
</dbReference>
<reference evidence="1 2" key="1">
    <citation type="submission" date="2023-05" db="EMBL/GenBank/DDBJ databases">
        <authorList>
            <person name="Gao F."/>
        </authorList>
    </citation>
    <scope>NUCLEOTIDE SEQUENCE [LARGE SCALE GENOMIC DNA]</scope>
    <source>
        <strain evidence="1 2">MIMF12</strain>
    </source>
</reference>